<dbReference type="STRING" id="1802158.A2827_01235"/>
<dbReference type="Gene3D" id="1.10.287.80">
    <property type="entry name" value="ATP synthase, gamma subunit, helix hairpin domain"/>
    <property type="match status" value="2"/>
</dbReference>
<keyword evidence="9" id="KW-0066">ATP synthesis</keyword>
<evidence type="ECO:0000256" key="9">
    <source>
        <dbReference type="ARBA" id="ARBA00023310"/>
    </source>
</evidence>
<keyword evidence="8" id="KW-0139">CF(1)</keyword>
<dbReference type="NCBIfam" id="TIGR01146">
    <property type="entry name" value="ATPsyn_F1gamma"/>
    <property type="match status" value="1"/>
</dbReference>
<evidence type="ECO:0000256" key="6">
    <source>
        <dbReference type="ARBA" id="ARBA00023065"/>
    </source>
</evidence>
<evidence type="ECO:0000313" key="10">
    <source>
        <dbReference type="EMBL" id="OGZ57596.1"/>
    </source>
</evidence>
<dbReference type="PRINTS" id="PR00126">
    <property type="entry name" value="ATPASEGAMMA"/>
</dbReference>
<evidence type="ECO:0000256" key="4">
    <source>
        <dbReference type="ARBA" id="ARBA00022448"/>
    </source>
</evidence>
<evidence type="ECO:0000313" key="11">
    <source>
        <dbReference type="Proteomes" id="UP000177932"/>
    </source>
</evidence>
<comment type="subcellular location">
    <subcellularLocation>
        <location evidence="2">Membrane</location>
        <topology evidence="2">Peripheral membrane protein</topology>
    </subcellularLocation>
</comment>
<keyword evidence="7" id="KW-0472">Membrane</keyword>
<gene>
    <name evidence="10" type="ORF">A2827_01235</name>
</gene>
<dbReference type="PANTHER" id="PTHR11693:SF22">
    <property type="entry name" value="ATP SYNTHASE SUBUNIT GAMMA, MITOCHONDRIAL"/>
    <property type="match status" value="1"/>
</dbReference>
<evidence type="ECO:0000256" key="2">
    <source>
        <dbReference type="ARBA" id="ARBA00004170"/>
    </source>
</evidence>
<dbReference type="AlphaFoldDB" id="A0A1G2H525"/>
<dbReference type="PANTHER" id="PTHR11693">
    <property type="entry name" value="ATP SYNTHASE GAMMA CHAIN"/>
    <property type="match status" value="1"/>
</dbReference>
<dbReference type="HAMAP" id="MF_00815">
    <property type="entry name" value="ATP_synth_gamma_bact"/>
    <property type="match status" value="1"/>
</dbReference>
<feature type="non-terminal residue" evidence="10">
    <location>
        <position position="290"/>
    </location>
</feature>
<dbReference type="Gene3D" id="3.40.1380.10">
    <property type="match status" value="1"/>
</dbReference>
<name>A0A1G2H525_9BACT</name>
<comment type="similarity">
    <text evidence="3">Belongs to the ATPase gamma chain family.</text>
</comment>
<keyword evidence="4" id="KW-0813">Transport</keyword>
<dbReference type="Proteomes" id="UP000177932">
    <property type="component" value="Unassembled WGS sequence"/>
</dbReference>
<reference evidence="10 11" key="1">
    <citation type="journal article" date="2016" name="Nat. Commun.">
        <title>Thousands of microbial genomes shed light on interconnected biogeochemical processes in an aquifer system.</title>
        <authorList>
            <person name="Anantharaman K."/>
            <person name="Brown C.T."/>
            <person name="Hug L.A."/>
            <person name="Sharon I."/>
            <person name="Castelle C.J."/>
            <person name="Probst A.J."/>
            <person name="Thomas B.C."/>
            <person name="Singh A."/>
            <person name="Wilkins M.J."/>
            <person name="Karaoz U."/>
            <person name="Brodie E.L."/>
            <person name="Williams K.H."/>
            <person name="Hubbard S.S."/>
            <person name="Banfield J.F."/>
        </authorList>
    </citation>
    <scope>NUCLEOTIDE SEQUENCE [LARGE SCALE GENOMIC DNA]</scope>
</reference>
<evidence type="ECO:0000256" key="1">
    <source>
        <dbReference type="ARBA" id="ARBA00003456"/>
    </source>
</evidence>
<keyword evidence="5" id="KW-0375">Hydrogen ion transport</keyword>
<dbReference type="SUPFAM" id="SSF52943">
    <property type="entry name" value="ATP synthase (F1-ATPase), gamma subunit"/>
    <property type="match status" value="1"/>
</dbReference>
<keyword evidence="6" id="KW-0406">Ion transport</keyword>
<evidence type="ECO:0000256" key="7">
    <source>
        <dbReference type="ARBA" id="ARBA00023136"/>
    </source>
</evidence>
<dbReference type="InterPro" id="IPR000131">
    <property type="entry name" value="ATP_synth_F1_gsu"/>
</dbReference>
<dbReference type="CDD" id="cd12151">
    <property type="entry name" value="F1-ATPase_gamma"/>
    <property type="match status" value="1"/>
</dbReference>
<dbReference type="Pfam" id="PF00231">
    <property type="entry name" value="ATP-synt"/>
    <property type="match status" value="1"/>
</dbReference>
<accession>A0A1G2H525</accession>
<evidence type="ECO:0000256" key="5">
    <source>
        <dbReference type="ARBA" id="ARBA00022781"/>
    </source>
</evidence>
<dbReference type="GO" id="GO:0045259">
    <property type="term" value="C:proton-transporting ATP synthase complex"/>
    <property type="evidence" value="ECO:0007669"/>
    <property type="project" value="UniProtKB-KW"/>
</dbReference>
<proteinExistence type="inferred from homology"/>
<protein>
    <submittedName>
        <fullName evidence="10">ATP synthase F1 subunit gamma</fullName>
    </submittedName>
</protein>
<evidence type="ECO:0000256" key="8">
    <source>
        <dbReference type="ARBA" id="ARBA00023196"/>
    </source>
</evidence>
<comment type="function">
    <text evidence="1">Produces ATP from ADP in the presence of a proton gradient across the membrane. The gamma chain is believed to be important in regulating ATPase activity and the flow of protons through the CF(0) complex.</text>
</comment>
<dbReference type="InterPro" id="IPR035968">
    <property type="entry name" value="ATP_synth_F1_ATPase_gsu"/>
</dbReference>
<sequence>MPNTLDIKRRQRSVKNTKQVTLAMQMVAASKMRKSQTVALRSRPFAQNSMSLLSSIKTRSPGLRNKFLNNKSHTKKILAMVVTSDKGLCGGLNSSVIRECKSFFAEYQKGGYTIELILVGSKSRALFEKTGLKIHNVFKGVGDYVDMSDIKPISRAIQGAYINSRADKVIAIYTEFISTLKQKVRRRQILPVTESIFSDLVDDIKPSVGKFTEITDKGTAKKSAPGDYIFEPSAKQILKTLVPFLIDIYVYHIILESNASEHSARMVAMKNASDSADKILKELTLSYNKA</sequence>
<dbReference type="GO" id="GO:0046933">
    <property type="term" value="F:proton-transporting ATP synthase activity, rotational mechanism"/>
    <property type="evidence" value="ECO:0007669"/>
    <property type="project" value="InterPro"/>
</dbReference>
<evidence type="ECO:0000256" key="3">
    <source>
        <dbReference type="ARBA" id="ARBA00007681"/>
    </source>
</evidence>
<organism evidence="10 11">
    <name type="scientific">Candidatus Spechtbacteria bacterium RIFCSPHIGHO2_01_FULL_43_30</name>
    <dbReference type="NCBI Taxonomy" id="1802158"/>
    <lineage>
        <taxon>Bacteria</taxon>
        <taxon>Candidatus Spechtiibacteriota</taxon>
    </lineage>
</organism>
<comment type="caution">
    <text evidence="10">The sequence shown here is derived from an EMBL/GenBank/DDBJ whole genome shotgun (WGS) entry which is preliminary data.</text>
</comment>
<dbReference type="EMBL" id="MHOD01000027">
    <property type="protein sequence ID" value="OGZ57596.1"/>
    <property type="molecule type" value="Genomic_DNA"/>
</dbReference>